<protein>
    <recommendedName>
        <fullName evidence="3">Pyrrolo-quinoline quinone</fullName>
    </recommendedName>
</protein>
<gene>
    <name evidence="1" type="ORF">K444DRAFT_473601</name>
</gene>
<reference evidence="1 2" key="1">
    <citation type="submission" date="2016-04" db="EMBL/GenBank/DDBJ databases">
        <title>A degradative enzymes factory behind the ericoid mycorrhizal symbiosis.</title>
        <authorList>
            <consortium name="DOE Joint Genome Institute"/>
            <person name="Martino E."/>
            <person name="Morin E."/>
            <person name="Grelet G."/>
            <person name="Kuo A."/>
            <person name="Kohler A."/>
            <person name="Daghino S."/>
            <person name="Barry K."/>
            <person name="Choi C."/>
            <person name="Cichocki N."/>
            <person name="Clum A."/>
            <person name="Copeland A."/>
            <person name="Hainaut M."/>
            <person name="Haridas S."/>
            <person name="Labutti K."/>
            <person name="Lindquist E."/>
            <person name="Lipzen A."/>
            <person name="Khouja H.-R."/>
            <person name="Murat C."/>
            <person name="Ohm R."/>
            <person name="Olson A."/>
            <person name="Spatafora J."/>
            <person name="Veneault-Fourrey C."/>
            <person name="Henrissat B."/>
            <person name="Grigoriev I."/>
            <person name="Martin F."/>
            <person name="Perotto S."/>
        </authorList>
    </citation>
    <scope>NUCLEOTIDE SEQUENCE [LARGE SCALE GENOMIC DNA]</scope>
    <source>
        <strain evidence="1 2">E</strain>
    </source>
</reference>
<dbReference type="RefSeq" id="XP_024741595.1">
    <property type="nucleotide sequence ID" value="XM_024872911.1"/>
</dbReference>
<feature type="non-terminal residue" evidence="1">
    <location>
        <position position="503"/>
    </location>
</feature>
<evidence type="ECO:0000313" key="2">
    <source>
        <dbReference type="Proteomes" id="UP000235371"/>
    </source>
</evidence>
<sequence>DTAQSGYMPNHNIDPTALSSYGHAWTYTSNAGEGFSAKPLTYTPTGYSHELVIIASQKNIVRVIDGISGQLLFSRTLDPPFQASDSSCGDISPTIGITGTPIIDPSTDIMYFFSKGYKNAATGPVNTLAGQYKFYAVQLPALTDIPGYPIIIDGHYANNDHTRYFVGGTLLQRPGLAMIGNSIIAGFGGHCDNFNYTGMLVSVNRLTATISNIQAMVASPAEQDNYLKQTGGKAGIWQGGMGLAVNGNNVYFVTGNGVGAGINKGTTPFSGKLYSSTLEQVVARFSVDPSSGSLTQADWFEPYNFDTQLDGGDRDMASAGVALLDRNTFNAPSAGVNGIAVASGKDGIVYVMNADNLGGFYNGVGTPPDATLQQIAVSSGSFYGGVGSSPIDGGYLYFCPTGGPLYAYSYGLDGSGNPHFTLAGQIQATGTTFACNGNPTVTSLNGQPGSGVVWLSDVNAGLVAFHAVPVNGVLVQIPLGWSTGRLNKMQRPSFGNRRVYTTE</sequence>
<dbReference type="AlphaFoldDB" id="A0A2J6TNU0"/>
<name>A0A2J6TNU0_9HELO</name>
<evidence type="ECO:0008006" key="3">
    <source>
        <dbReference type="Google" id="ProtNLM"/>
    </source>
</evidence>
<dbReference type="InParanoid" id="A0A2J6TNU0"/>
<evidence type="ECO:0000313" key="1">
    <source>
        <dbReference type="EMBL" id="PMD64691.1"/>
    </source>
</evidence>
<dbReference type="GeneID" id="36580991"/>
<keyword evidence="2" id="KW-1185">Reference proteome</keyword>
<feature type="non-terminal residue" evidence="1">
    <location>
        <position position="1"/>
    </location>
</feature>
<dbReference type="STRING" id="1095630.A0A2J6TNU0"/>
<dbReference type="OrthoDB" id="5985073at2759"/>
<proteinExistence type="predicted"/>
<organism evidence="1 2">
    <name type="scientific">Hyaloscypha bicolor E</name>
    <dbReference type="NCBI Taxonomy" id="1095630"/>
    <lineage>
        <taxon>Eukaryota</taxon>
        <taxon>Fungi</taxon>
        <taxon>Dikarya</taxon>
        <taxon>Ascomycota</taxon>
        <taxon>Pezizomycotina</taxon>
        <taxon>Leotiomycetes</taxon>
        <taxon>Helotiales</taxon>
        <taxon>Hyaloscyphaceae</taxon>
        <taxon>Hyaloscypha</taxon>
        <taxon>Hyaloscypha bicolor</taxon>
    </lineage>
</organism>
<dbReference type="Proteomes" id="UP000235371">
    <property type="component" value="Unassembled WGS sequence"/>
</dbReference>
<accession>A0A2J6TNU0</accession>
<dbReference type="EMBL" id="KZ613747">
    <property type="protein sequence ID" value="PMD64691.1"/>
    <property type="molecule type" value="Genomic_DNA"/>
</dbReference>